<gene>
    <name evidence="2" type="ORF">RJ640_026291</name>
</gene>
<evidence type="ECO:0000313" key="3">
    <source>
        <dbReference type="Proteomes" id="UP001187471"/>
    </source>
</evidence>
<accession>A0AA88RAA8</accession>
<dbReference type="AlphaFoldDB" id="A0AA88RAA8"/>
<evidence type="ECO:0000256" key="1">
    <source>
        <dbReference type="SAM" id="MobiDB-lite"/>
    </source>
</evidence>
<evidence type="ECO:0000313" key="2">
    <source>
        <dbReference type="EMBL" id="KAK2982448.1"/>
    </source>
</evidence>
<dbReference type="Proteomes" id="UP001187471">
    <property type="component" value="Unassembled WGS sequence"/>
</dbReference>
<sequence>MGKSLPSAARLQDIARVITSDRIQRAKRIKPVSKTRVAPLPEPAKPRGVRVESEQVSLKMEQNKAAAAAQQWQGGQAPLADVVSDCVKRWFQDTLKEAKAGDSNMQVLVGQMYCSGYGVPRDAHKGRAWISRASKTRSSVWKVSDKRPGYNASDSDSDEKKADVK</sequence>
<reference evidence="2" key="1">
    <citation type="submission" date="2022-12" db="EMBL/GenBank/DDBJ databases">
        <title>Draft genome assemblies for two species of Escallonia (Escalloniales).</title>
        <authorList>
            <person name="Chanderbali A."/>
            <person name="Dervinis C."/>
            <person name="Anghel I."/>
            <person name="Soltis D."/>
            <person name="Soltis P."/>
            <person name="Zapata F."/>
        </authorList>
    </citation>
    <scope>NUCLEOTIDE SEQUENCE</scope>
    <source>
        <strain evidence="2">UCBG92.1500</strain>
        <tissue evidence="2">Leaf</tissue>
    </source>
</reference>
<organism evidence="2 3">
    <name type="scientific">Escallonia rubra</name>
    <dbReference type="NCBI Taxonomy" id="112253"/>
    <lineage>
        <taxon>Eukaryota</taxon>
        <taxon>Viridiplantae</taxon>
        <taxon>Streptophyta</taxon>
        <taxon>Embryophyta</taxon>
        <taxon>Tracheophyta</taxon>
        <taxon>Spermatophyta</taxon>
        <taxon>Magnoliopsida</taxon>
        <taxon>eudicotyledons</taxon>
        <taxon>Gunneridae</taxon>
        <taxon>Pentapetalae</taxon>
        <taxon>asterids</taxon>
        <taxon>campanulids</taxon>
        <taxon>Escalloniales</taxon>
        <taxon>Escalloniaceae</taxon>
        <taxon>Escallonia</taxon>
    </lineage>
</organism>
<name>A0AA88RAA8_9ASTE</name>
<dbReference type="SUPFAM" id="SSF81901">
    <property type="entry name" value="HCP-like"/>
    <property type="match status" value="1"/>
</dbReference>
<dbReference type="Gene3D" id="1.25.40.10">
    <property type="entry name" value="Tetratricopeptide repeat domain"/>
    <property type="match status" value="1"/>
</dbReference>
<feature type="region of interest" description="Disordered" evidence="1">
    <location>
        <begin position="133"/>
        <end position="165"/>
    </location>
</feature>
<proteinExistence type="predicted"/>
<keyword evidence="3" id="KW-1185">Reference proteome</keyword>
<comment type="caution">
    <text evidence="2">The sequence shown here is derived from an EMBL/GenBank/DDBJ whole genome shotgun (WGS) entry which is preliminary data.</text>
</comment>
<dbReference type="PANTHER" id="PTHR36792">
    <property type="entry name" value="EXPRESSED PROTEIN"/>
    <property type="match status" value="1"/>
</dbReference>
<dbReference type="PANTHER" id="PTHR36792:SF15">
    <property type="entry name" value="SEL1 REPEAT-CONTAINING PROTEIN"/>
    <property type="match status" value="1"/>
</dbReference>
<dbReference type="EMBL" id="JAVXUO010001427">
    <property type="protein sequence ID" value="KAK2982448.1"/>
    <property type="molecule type" value="Genomic_DNA"/>
</dbReference>
<dbReference type="InterPro" id="IPR011990">
    <property type="entry name" value="TPR-like_helical_dom_sf"/>
</dbReference>
<protein>
    <submittedName>
        <fullName evidence="2">Uncharacterized protein</fullName>
    </submittedName>
</protein>